<keyword evidence="3" id="KW-1003">Cell membrane</keyword>
<dbReference type="Gene3D" id="1.20.1250.20">
    <property type="entry name" value="MFS general substrate transporter like domains"/>
    <property type="match status" value="1"/>
</dbReference>
<sequence length="397" mass="43476">MEKRSKIIVIAGLLIMELLAAIDTTGVTVMVPTLQAYFHIPANIAGWILMAYLLPFSLFLVPMGWLADRIGKPEKILLWSIFSFSISSACCALAVNEYMLIAFRIIKGISSAGMFATEFAIIIKYWRDPRRTVEIVIIGLGIGVLIGPIFGALFSDPNHWRYFFLLGSILALCGFIAYHWLKNLEPVVREADLQDLSGQNTFGSKTRILFKALGWGILLDIVVSTAVQGTNLLVTLHVQEHLAKSPLFNGSILLTISLGMIISNAAGIGSRLFQKTKTAVWASGAAFAGFLLLLAATTNWINPLAFILYLLMGIVLGIFLSTLELMVLNPLPTSMLAQGNGWIISSMQAGYGLGSFLVPILYLQLGITKTSLSLALMVIIMIAIYLFFNKLKSPKPR</sequence>
<accession>A0A1G1XNU3</accession>
<dbReference type="InterPro" id="IPR036259">
    <property type="entry name" value="MFS_trans_sf"/>
</dbReference>
<comment type="subcellular location">
    <subcellularLocation>
        <location evidence="1">Cell membrane</location>
        <topology evidence="1">Multi-pass membrane protein</topology>
    </subcellularLocation>
</comment>
<dbReference type="Pfam" id="PF07690">
    <property type="entry name" value="MFS_1"/>
    <property type="match status" value="1"/>
</dbReference>
<dbReference type="PANTHER" id="PTHR42718:SF46">
    <property type="entry name" value="BLR6921 PROTEIN"/>
    <property type="match status" value="1"/>
</dbReference>
<evidence type="ECO:0000313" key="10">
    <source>
        <dbReference type="Proteomes" id="UP000176498"/>
    </source>
</evidence>
<feature type="transmembrane region" description="Helical" evidence="7">
    <location>
        <begin position="247"/>
        <end position="267"/>
    </location>
</feature>
<dbReference type="PANTHER" id="PTHR42718">
    <property type="entry name" value="MAJOR FACILITATOR SUPERFAMILY MULTIDRUG TRANSPORTER MFSC"/>
    <property type="match status" value="1"/>
</dbReference>
<evidence type="ECO:0000256" key="4">
    <source>
        <dbReference type="ARBA" id="ARBA00022692"/>
    </source>
</evidence>
<dbReference type="InterPro" id="IPR020846">
    <property type="entry name" value="MFS_dom"/>
</dbReference>
<gene>
    <name evidence="9" type="ORF">A2Y82_01225</name>
</gene>
<evidence type="ECO:0000256" key="6">
    <source>
        <dbReference type="ARBA" id="ARBA00023136"/>
    </source>
</evidence>
<reference evidence="9 10" key="1">
    <citation type="journal article" date="2016" name="Nat. Commun.">
        <title>Thousands of microbial genomes shed light on interconnected biogeochemical processes in an aquifer system.</title>
        <authorList>
            <person name="Anantharaman K."/>
            <person name="Brown C.T."/>
            <person name="Hug L.A."/>
            <person name="Sharon I."/>
            <person name="Castelle C.J."/>
            <person name="Probst A.J."/>
            <person name="Thomas B.C."/>
            <person name="Singh A."/>
            <person name="Wilkins M.J."/>
            <person name="Karaoz U."/>
            <person name="Brodie E.L."/>
            <person name="Williams K.H."/>
            <person name="Hubbard S.S."/>
            <person name="Banfield J.F."/>
        </authorList>
    </citation>
    <scope>NUCLEOTIDE SEQUENCE [LARGE SCALE GENOMIC DNA]</scope>
</reference>
<feature type="domain" description="Major facilitator superfamily (MFS) profile" evidence="8">
    <location>
        <begin position="9"/>
        <end position="393"/>
    </location>
</feature>
<evidence type="ECO:0000259" key="8">
    <source>
        <dbReference type="PROSITE" id="PS50850"/>
    </source>
</evidence>
<comment type="caution">
    <text evidence="9">The sequence shown here is derived from an EMBL/GenBank/DDBJ whole genome shotgun (WGS) entry which is preliminary data.</text>
</comment>
<feature type="transmembrane region" description="Helical" evidence="7">
    <location>
        <begin position="208"/>
        <end position="227"/>
    </location>
</feature>
<keyword evidence="2" id="KW-0813">Transport</keyword>
<protein>
    <recommendedName>
        <fullName evidence="8">Major facilitator superfamily (MFS) profile domain-containing protein</fullName>
    </recommendedName>
</protein>
<dbReference type="AlphaFoldDB" id="A0A1G1XNU3"/>
<feature type="transmembrane region" description="Helical" evidence="7">
    <location>
        <begin position="307"/>
        <end position="328"/>
    </location>
</feature>
<evidence type="ECO:0000256" key="7">
    <source>
        <dbReference type="SAM" id="Phobius"/>
    </source>
</evidence>
<feature type="transmembrane region" description="Helical" evidence="7">
    <location>
        <begin position="160"/>
        <end position="181"/>
    </location>
</feature>
<dbReference type="GO" id="GO:0016020">
    <property type="term" value="C:membrane"/>
    <property type="evidence" value="ECO:0007669"/>
    <property type="project" value="UniProtKB-SubCell"/>
</dbReference>
<evidence type="ECO:0000256" key="2">
    <source>
        <dbReference type="ARBA" id="ARBA00022448"/>
    </source>
</evidence>
<feature type="transmembrane region" description="Helical" evidence="7">
    <location>
        <begin position="340"/>
        <end position="365"/>
    </location>
</feature>
<feature type="transmembrane region" description="Helical" evidence="7">
    <location>
        <begin position="371"/>
        <end position="388"/>
    </location>
</feature>
<name>A0A1G1XNU3_9BACT</name>
<evidence type="ECO:0000256" key="3">
    <source>
        <dbReference type="ARBA" id="ARBA00022475"/>
    </source>
</evidence>
<feature type="transmembrane region" description="Helical" evidence="7">
    <location>
        <begin position="44"/>
        <end position="67"/>
    </location>
</feature>
<keyword evidence="5 7" id="KW-1133">Transmembrane helix</keyword>
<dbReference type="SUPFAM" id="SSF103473">
    <property type="entry name" value="MFS general substrate transporter"/>
    <property type="match status" value="1"/>
</dbReference>
<dbReference type="Proteomes" id="UP000176498">
    <property type="component" value="Unassembled WGS sequence"/>
</dbReference>
<feature type="transmembrane region" description="Helical" evidence="7">
    <location>
        <begin position="279"/>
        <end position="301"/>
    </location>
</feature>
<dbReference type="GO" id="GO:0022857">
    <property type="term" value="F:transmembrane transporter activity"/>
    <property type="evidence" value="ECO:0007669"/>
    <property type="project" value="InterPro"/>
</dbReference>
<organism evidence="9 10">
    <name type="scientific">Candidatus Buchananbacteria bacterium RBG_13_36_9</name>
    <dbReference type="NCBI Taxonomy" id="1797530"/>
    <lineage>
        <taxon>Bacteria</taxon>
        <taxon>Candidatus Buchananiibacteriota</taxon>
    </lineage>
</organism>
<dbReference type="PROSITE" id="PS50850">
    <property type="entry name" value="MFS"/>
    <property type="match status" value="1"/>
</dbReference>
<keyword evidence="4 7" id="KW-0812">Transmembrane</keyword>
<feature type="transmembrane region" description="Helical" evidence="7">
    <location>
        <begin position="135"/>
        <end position="154"/>
    </location>
</feature>
<dbReference type="InterPro" id="IPR011701">
    <property type="entry name" value="MFS"/>
</dbReference>
<dbReference type="EMBL" id="MHHZ01000015">
    <property type="protein sequence ID" value="OGY41594.1"/>
    <property type="molecule type" value="Genomic_DNA"/>
</dbReference>
<evidence type="ECO:0000256" key="1">
    <source>
        <dbReference type="ARBA" id="ARBA00004651"/>
    </source>
</evidence>
<feature type="transmembrane region" description="Helical" evidence="7">
    <location>
        <begin position="101"/>
        <end position="123"/>
    </location>
</feature>
<evidence type="ECO:0000256" key="5">
    <source>
        <dbReference type="ARBA" id="ARBA00022989"/>
    </source>
</evidence>
<evidence type="ECO:0000313" key="9">
    <source>
        <dbReference type="EMBL" id="OGY41594.1"/>
    </source>
</evidence>
<keyword evidence="6 7" id="KW-0472">Membrane</keyword>
<feature type="transmembrane region" description="Helical" evidence="7">
    <location>
        <begin position="76"/>
        <end position="95"/>
    </location>
</feature>
<proteinExistence type="predicted"/>